<evidence type="ECO:0008006" key="3">
    <source>
        <dbReference type="Google" id="ProtNLM"/>
    </source>
</evidence>
<dbReference type="SUPFAM" id="SSF48452">
    <property type="entry name" value="TPR-like"/>
    <property type="match status" value="1"/>
</dbReference>
<keyword evidence="2" id="KW-1185">Reference proteome</keyword>
<organism evidence="1 2">
    <name type="scientific">Planctomyces bekefii</name>
    <dbReference type="NCBI Taxonomy" id="1653850"/>
    <lineage>
        <taxon>Bacteria</taxon>
        <taxon>Pseudomonadati</taxon>
        <taxon>Planctomycetota</taxon>
        <taxon>Planctomycetia</taxon>
        <taxon>Planctomycetales</taxon>
        <taxon>Planctomycetaceae</taxon>
        <taxon>Planctomyces</taxon>
    </lineage>
</organism>
<dbReference type="InterPro" id="IPR027417">
    <property type="entry name" value="P-loop_NTPase"/>
</dbReference>
<evidence type="ECO:0000313" key="2">
    <source>
        <dbReference type="Proteomes" id="UP000321083"/>
    </source>
</evidence>
<reference evidence="1 2" key="2">
    <citation type="submission" date="2019-08" db="EMBL/GenBank/DDBJ databases">
        <authorList>
            <person name="Henke P."/>
        </authorList>
    </citation>
    <scope>NUCLEOTIDE SEQUENCE [LARGE SCALE GENOMIC DNA]</scope>
    <source>
        <strain evidence="1">Phe10_nw2017</strain>
    </source>
</reference>
<dbReference type="EMBL" id="SRHE01000655">
    <property type="protein sequence ID" value="TWW08465.1"/>
    <property type="molecule type" value="Genomic_DNA"/>
</dbReference>
<dbReference type="InterPro" id="IPR011990">
    <property type="entry name" value="TPR-like_helical_dom_sf"/>
</dbReference>
<dbReference type="Proteomes" id="UP000321083">
    <property type="component" value="Unassembled WGS sequence"/>
</dbReference>
<dbReference type="Gene3D" id="3.40.50.300">
    <property type="entry name" value="P-loop containing nucleotide triphosphate hydrolases"/>
    <property type="match status" value="1"/>
</dbReference>
<name>A0A5C6M2W5_9PLAN</name>
<dbReference type="AlphaFoldDB" id="A0A5C6M2W5"/>
<sequence>LDDMRRVIDHLEEGWGRLADAATVRVVEMADYAAQRQQLGSGMPADAAALLNSAWLTGPESRVAKRLMQGHQVNRDTLRDLRASLAIAEGRAPDGLEDAPEGDARRRIRHLLQRAWTLLQSGESGRALALCEECLAIDVDSRAAYVMAGRVSLKARRPGRALAYFDSAIERLYDQPEAHLWRAAALGRLKRPDEAIAAAKLCSVQAPQDSRPLKLISSLYAKQGDWSLSGYYGQLSEVAVEQAATERSDPIPVILPDVDASAIAEFLRADQFGQRFDVETLQRPPAGRVAADDPVIVVSGLPRSGTSLMMQMLDAGGMFALTDGVRAADPSNPRGYFEYEKSLRLYEDNRWLAEARNRAVKIVAPLFPLLPQGENYRVVLMRRDIEEVIRS</sequence>
<evidence type="ECO:0000313" key="1">
    <source>
        <dbReference type="EMBL" id="TWW08465.1"/>
    </source>
</evidence>
<proteinExistence type="predicted"/>
<dbReference type="SMART" id="SM00028">
    <property type="entry name" value="TPR"/>
    <property type="match status" value="3"/>
</dbReference>
<reference evidence="1 2" key="1">
    <citation type="submission" date="2019-08" db="EMBL/GenBank/DDBJ databases">
        <title>100 year-old enigma solved: identification of Planctomyces bekefii, the type genus and species of the phylum Planctomycetes.</title>
        <authorList>
            <person name="Svetlana D.N."/>
            <person name="Overmann J."/>
        </authorList>
    </citation>
    <scope>NUCLEOTIDE SEQUENCE [LARGE SCALE GENOMIC DNA]</scope>
    <source>
        <strain evidence="1">Phe10_nw2017</strain>
    </source>
</reference>
<comment type="caution">
    <text evidence="1">The sequence shown here is derived from an EMBL/GenBank/DDBJ whole genome shotgun (WGS) entry which is preliminary data.</text>
</comment>
<protein>
    <recommendedName>
        <fullName evidence="3">Sulfotransferase</fullName>
    </recommendedName>
</protein>
<dbReference type="Gene3D" id="1.25.40.10">
    <property type="entry name" value="Tetratricopeptide repeat domain"/>
    <property type="match status" value="1"/>
</dbReference>
<gene>
    <name evidence="1" type="ORF">E3A20_24050</name>
</gene>
<dbReference type="InterPro" id="IPR019734">
    <property type="entry name" value="TPR_rpt"/>
</dbReference>
<feature type="non-terminal residue" evidence="1">
    <location>
        <position position="1"/>
    </location>
</feature>
<accession>A0A5C6M2W5</accession>
<dbReference type="SUPFAM" id="SSF52540">
    <property type="entry name" value="P-loop containing nucleoside triphosphate hydrolases"/>
    <property type="match status" value="1"/>
</dbReference>